<proteinExistence type="predicted"/>
<keyword evidence="2" id="KW-1133">Transmembrane helix</keyword>
<name>A0A6J7H0R8_9ZZZZ</name>
<dbReference type="Pfam" id="PF00498">
    <property type="entry name" value="FHA"/>
    <property type="match status" value="1"/>
</dbReference>
<dbReference type="SUPFAM" id="SSF49879">
    <property type="entry name" value="SMAD/FHA domain"/>
    <property type="match status" value="1"/>
</dbReference>
<dbReference type="SMART" id="SM00240">
    <property type="entry name" value="FHA"/>
    <property type="match status" value="1"/>
</dbReference>
<evidence type="ECO:0000256" key="1">
    <source>
        <dbReference type="SAM" id="MobiDB-lite"/>
    </source>
</evidence>
<keyword evidence="2" id="KW-0812">Transmembrane</keyword>
<dbReference type="InterPro" id="IPR008984">
    <property type="entry name" value="SMAD_FHA_dom_sf"/>
</dbReference>
<dbReference type="InterPro" id="IPR050923">
    <property type="entry name" value="Cell_Proc_Reg/RNA_Proc"/>
</dbReference>
<organism evidence="4">
    <name type="scientific">freshwater metagenome</name>
    <dbReference type="NCBI Taxonomy" id="449393"/>
    <lineage>
        <taxon>unclassified sequences</taxon>
        <taxon>metagenomes</taxon>
        <taxon>ecological metagenomes</taxon>
    </lineage>
</organism>
<dbReference type="EMBL" id="CAFBMR010000020">
    <property type="protein sequence ID" value="CAB4910255.1"/>
    <property type="molecule type" value="Genomic_DNA"/>
</dbReference>
<evidence type="ECO:0000256" key="2">
    <source>
        <dbReference type="SAM" id="Phobius"/>
    </source>
</evidence>
<dbReference type="PROSITE" id="PS50006">
    <property type="entry name" value="FHA_DOMAIN"/>
    <property type="match status" value="1"/>
</dbReference>
<reference evidence="4" key="1">
    <citation type="submission" date="2020-05" db="EMBL/GenBank/DDBJ databases">
        <authorList>
            <person name="Chiriac C."/>
            <person name="Salcher M."/>
            <person name="Ghai R."/>
            <person name="Kavagutti S V."/>
        </authorList>
    </citation>
    <scope>NUCLEOTIDE SEQUENCE</scope>
</reference>
<sequence length="167" mass="18311">MSELTLTLLRLAFLVGLWLFVLFTVLALRRDLRAPREARPARLDLSGPEPERVRQPKPVKAPKQPKKSKNTVGTALLVEEGPLAGTVILLGTEQVTIGRAPDSTLIADDDYVSSRHARIYPSEGVWMVEDLGSTNGTWLDRSRITSPAVLNPGVPVRIGRTVVKLQA</sequence>
<dbReference type="Gene3D" id="2.60.200.20">
    <property type="match status" value="1"/>
</dbReference>
<feature type="domain" description="FHA" evidence="3">
    <location>
        <begin position="95"/>
        <end position="144"/>
    </location>
</feature>
<gene>
    <name evidence="4" type="ORF">UFOPK3610_00740</name>
</gene>
<dbReference type="PANTHER" id="PTHR23308">
    <property type="entry name" value="NUCLEAR INHIBITOR OF PROTEIN PHOSPHATASE-1"/>
    <property type="match status" value="1"/>
</dbReference>
<feature type="transmembrane region" description="Helical" evidence="2">
    <location>
        <begin position="6"/>
        <end position="28"/>
    </location>
</feature>
<protein>
    <submittedName>
        <fullName evidence="4">Unannotated protein</fullName>
    </submittedName>
</protein>
<keyword evidence="2" id="KW-0472">Membrane</keyword>
<feature type="region of interest" description="Disordered" evidence="1">
    <location>
        <begin position="42"/>
        <end position="71"/>
    </location>
</feature>
<evidence type="ECO:0000313" key="4">
    <source>
        <dbReference type="EMBL" id="CAB4910255.1"/>
    </source>
</evidence>
<dbReference type="InterPro" id="IPR000253">
    <property type="entry name" value="FHA_dom"/>
</dbReference>
<dbReference type="AlphaFoldDB" id="A0A6J7H0R8"/>
<accession>A0A6J7H0R8</accession>
<evidence type="ECO:0000259" key="3">
    <source>
        <dbReference type="PROSITE" id="PS50006"/>
    </source>
</evidence>